<feature type="compositionally biased region" description="Polar residues" evidence="1">
    <location>
        <begin position="1110"/>
        <end position="1120"/>
    </location>
</feature>
<dbReference type="Proteomes" id="UP000005222">
    <property type="component" value="Chromosome L"/>
</dbReference>
<dbReference type="InParanoid" id="G8Y7I6"/>
<keyword evidence="5" id="KW-1185">Reference proteome</keyword>
<evidence type="ECO:0000313" key="4">
    <source>
        <dbReference type="EMBL" id="CCE84566.1"/>
    </source>
</evidence>
<evidence type="ECO:0000313" key="5">
    <source>
        <dbReference type="Proteomes" id="UP000005222"/>
    </source>
</evidence>
<keyword evidence="2" id="KW-1133">Transmembrane helix</keyword>
<dbReference type="Pfam" id="PF17315">
    <property type="entry name" value="FMP23"/>
    <property type="match status" value="1"/>
</dbReference>
<dbReference type="Proteomes" id="UP000005222">
    <property type="component" value="Chromosome K"/>
</dbReference>
<gene>
    <name evidence="4" type="primary">Piso0_004113</name>
    <name evidence="3" type="ORF">GNLVRS01_PISO0K09734g</name>
    <name evidence="4" type="ORF">GNLVRS01_PISO0L09735g</name>
</gene>
<feature type="transmembrane region" description="Helical" evidence="2">
    <location>
        <begin position="1317"/>
        <end position="1335"/>
    </location>
</feature>
<reference evidence="4" key="1">
    <citation type="submission" date="2011-10" db="EMBL/GenBank/DDBJ databases">
        <authorList>
            <person name="Genoscope - CEA"/>
        </authorList>
    </citation>
    <scope>NUCLEOTIDE SEQUENCE</scope>
</reference>
<evidence type="ECO:0000256" key="1">
    <source>
        <dbReference type="SAM" id="MobiDB-lite"/>
    </source>
</evidence>
<feature type="region of interest" description="Disordered" evidence="1">
    <location>
        <begin position="1346"/>
        <end position="1404"/>
    </location>
</feature>
<evidence type="ECO:0000256" key="2">
    <source>
        <dbReference type="SAM" id="Phobius"/>
    </source>
</evidence>
<dbReference type="InterPro" id="IPR035283">
    <property type="entry name" value="Fmp23"/>
</dbReference>
<dbReference type="OrthoDB" id="4084534at2759"/>
<dbReference type="eggNOG" id="ENOG502SGH0">
    <property type="taxonomic scope" value="Eukaryota"/>
</dbReference>
<keyword evidence="2" id="KW-0472">Membrane</keyword>
<dbReference type="EMBL" id="FO082049">
    <property type="protein sequence ID" value="CCE83535.1"/>
    <property type="molecule type" value="Genomic_DNA"/>
</dbReference>
<dbReference type="EMBL" id="FO082048">
    <property type="protein sequence ID" value="CCE84566.1"/>
    <property type="molecule type" value="Genomic_DNA"/>
</dbReference>
<sequence>MLLKQLRQPILTLTRVSTRQSQAVKCLATQTKFDPATDYDIDLVELKKKPRINDNRERSQKKLNALELPKYDTAFINSDLIARCIREAQEDPLDYRKYADNDNRGYLEFISRYNEELKSFLEFVKSSYGNKIESFDQLTSVELLNTLYIFKDLYLKKKVENVNKYNYQSYNYMFDRLSKYLKNDASFPVFLQNNLYNDFENNRIILDLYIYGISKFINELTSLSKEFDFSKLSIKEISNNIEDTILKYEAHLSSGSTSVDETFFKCYLQAQRYRNLKHILDSLPVKSHHILYIINNENSKLILKKINESTEEVEKFNDAARTLSAELSYIKFLSGHWFDSYAQFITFVYQNMMSSKNDLVRGISDTVLSKLTPFFTDGTLKNSDFAALKVEEIVPLATHQDLMKIYEFSVLAHTKLPYHRDTLILLKNYANVKYSSLNTDQAMAYVSQLRESLIPKSRLSSLLESLNRELSQLRKYISWNLHILDDAVEHESWFKFIINRSGSKSNGRLELGDKLAESTPYVQIPDNSALYRYTHQLATFQEKELGGLKFKYFPSSLILNLLRASIAQGRESETSYINQANVGGYVKLDRNLEEVFGLNGGTTSILDTVIHNHSVFADFDKRIEQKKKSQYVQIPDDLPLHLVSGELRSLRDKLGGSYANVTPSEITAYLGDSLYKYYQEGDRSFINDANVAKFSKLDEYLKRLFAINGYTSILDTFLHGDDTFVSFEKAKYSNTSAYKQIPDDLELHKFIKELQIFRDDEIKRPYSEISSDELLRSLDKCIDVIHNSEVYTPSKRMNKQNIHNFMRLSKRLTRLFEGNNGYTAILDTLIHSQSVFDNFEKKKSSQSLINKPYRQVPENFMLEDYLPEILDLKARLGNSKFEKHTTSVILQKLKEMANDNETFSLESRINFYKLYRNIAYLFKFNGGQSFILDNIILNNEVFSRFESKKLGRSDKNKNIFARTIELCDNNYGSIQMFSSYVTKTLGKDISRLSAEDFEHCAKEYEAQTSSAESESTHSFIERIISDNKLLPLYPQFLLRVKEEKAQGRKLTNDAVGSMYNSLTRPSKIHLDSTVGSKTRLTIPMQDQQNKFNMSEFMDDESKPYVDPANFASTSSTYNKQSSANVSANTSSNKQNNEPSKLGNESTTSKANGPSKKLHGNVDISEGSLEDFLKKAKRESDSLKERRFRERKAYEWSESMCKSNRSLEGKNFFNPIGNKGPKNGYLLSAKPEYLVLTVNGERLICEENPLGSNYKVEDMFTILNRFSEEDLNKFIKHINKLQKHNWKLIGGGNNQEKMLVLKRDAKKSPRYLSKLKTLLASAGAVFLTLVSLNLWFNQDRYQKYRESRKQSNSVEVQAAESSQPEEKVVDTNLKKHDVDYQVPNEEENSPSTNSSRIKSLFWRTK</sequence>
<feature type="compositionally biased region" description="Basic and acidic residues" evidence="1">
    <location>
        <begin position="1363"/>
        <end position="1378"/>
    </location>
</feature>
<reference evidence="5" key="2">
    <citation type="journal article" date="2012" name="G3 (Bethesda)">
        <title>Pichia sorbitophila, an interspecies yeast hybrid reveals early steps of genome resolution following polyploidization.</title>
        <authorList>
            <person name="Leh Louis V."/>
            <person name="Despons L."/>
            <person name="Friedrich A."/>
            <person name="Martin T."/>
            <person name="Durrens P."/>
            <person name="Casaregola S."/>
            <person name="Neuveglise C."/>
            <person name="Fairhead C."/>
            <person name="Marck C."/>
            <person name="Cruz J.A."/>
            <person name="Straub M.L."/>
            <person name="Kugler V."/>
            <person name="Sacerdot C."/>
            <person name="Uzunov Z."/>
            <person name="Thierry A."/>
            <person name="Weiss S."/>
            <person name="Bleykasten C."/>
            <person name="De Montigny J."/>
            <person name="Jacques N."/>
            <person name="Jung P."/>
            <person name="Lemaire M."/>
            <person name="Mallet S."/>
            <person name="Morel G."/>
            <person name="Richard G.F."/>
            <person name="Sarkar A."/>
            <person name="Savel G."/>
            <person name="Schacherer J."/>
            <person name="Seret M.L."/>
            <person name="Talla E."/>
            <person name="Samson G."/>
            <person name="Jubin C."/>
            <person name="Poulain J."/>
            <person name="Vacherie B."/>
            <person name="Barbe V."/>
            <person name="Pelletier E."/>
            <person name="Sherman D.J."/>
            <person name="Westhof E."/>
            <person name="Weissenbach J."/>
            <person name="Baret P.V."/>
            <person name="Wincker P."/>
            <person name="Gaillardin C."/>
            <person name="Dujon B."/>
            <person name="Souciet J.L."/>
        </authorList>
    </citation>
    <scope>NUCLEOTIDE SEQUENCE [LARGE SCALE GENOMIC DNA]</scope>
    <source>
        <strain evidence="5">ATCC MYA-4447 / BCRC 22081 / CBS 7064 / NBRC 10061 / NRRL Y-12695</strain>
    </source>
</reference>
<feature type="compositionally biased region" description="Polar residues" evidence="1">
    <location>
        <begin position="1133"/>
        <end position="1151"/>
    </location>
</feature>
<proteinExistence type="predicted"/>
<evidence type="ECO:0000313" key="3">
    <source>
        <dbReference type="EMBL" id="CCE83535.1"/>
    </source>
</evidence>
<keyword evidence="2" id="KW-0812">Transmembrane</keyword>
<accession>G8Y7I6</accession>
<organism evidence="4 5">
    <name type="scientific">Pichia sorbitophila (strain ATCC MYA-4447 / BCRC 22081 / CBS 7064 / NBRC 10061 / NRRL Y-12695)</name>
    <name type="common">Hybrid yeast</name>
    <dbReference type="NCBI Taxonomy" id="559304"/>
    <lineage>
        <taxon>Eukaryota</taxon>
        <taxon>Fungi</taxon>
        <taxon>Dikarya</taxon>
        <taxon>Ascomycota</taxon>
        <taxon>Saccharomycotina</taxon>
        <taxon>Pichiomycetes</taxon>
        <taxon>Debaryomycetaceae</taxon>
        <taxon>Millerozyma</taxon>
    </lineage>
</organism>
<feature type="compositionally biased region" description="Low complexity" evidence="1">
    <location>
        <begin position="1121"/>
        <end position="1132"/>
    </location>
</feature>
<feature type="region of interest" description="Disordered" evidence="1">
    <location>
        <begin position="1102"/>
        <end position="1162"/>
    </location>
</feature>
<protein>
    <submittedName>
        <fullName evidence="4">Piso0_004113 protein</fullName>
    </submittedName>
</protein>
<feature type="compositionally biased region" description="Polar residues" evidence="1">
    <location>
        <begin position="1349"/>
        <end position="1361"/>
    </location>
</feature>
<dbReference type="HOGENOM" id="CLU_255255_0_0_1"/>
<name>G8Y7I6_PICSO</name>